<dbReference type="GO" id="GO:0009279">
    <property type="term" value="C:cell outer membrane"/>
    <property type="evidence" value="ECO:0007669"/>
    <property type="project" value="UniProtKB-SubCell"/>
</dbReference>
<dbReference type="Pfam" id="PF00691">
    <property type="entry name" value="OmpA"/>
    <property type="match status" value="1"/>
</dbReference>
<evidence type="ECO:0000256" key="1">
    <source>
        <dbReference type="ARBA" id="ARBA00004442"/>
    </source>
</evidence>
<evidence type="ECO:0000256" key="5">
    <source>
        <dbReference type="SAM" id="Coils"/>
    </source>
</evidence>
<dbReference type="Pfam" id="PF14346">
    <property type="entry name" value="DUF4398"/>
    <property type="match status" value="1"/>
</dbReference>
<dbReference type="InterPro" id="IPR006665">
    <property type="entry name" value="OmpA-like"/>
</dbReference>
<dbReference type="PANTHER" id="PTHR30329">
    <property type="entry name" value="STATOR ELEMENT OF FLAGELLAR MOTOR COMPLEX"/>
    <property type="match status" value="1"/>
</dbReference>
<dbReference type="PRINTS" id="PR01023">
    <property type="entry name" value="NAFLGMOTY"/>
</dbReference>
<evidence type="ECO:0000313" key="9">
    <source>
        <dbReference type="Proteomes" id="UP000006764"/>
    </source>
</evidence>
<protein>
    <submittedName>
        <fullName evidence="8">OmpA/MotB domain-containing protein</fullName>
    </submittedName>
</protein>
<keyword evidence="2 4" id="KW-0472">Membrane</keyword>
<dbReference type="PANTHER" id="PTHR30329:SF21">
    <property type="entry name" value="LIPOPROTEIN YIAD-RELATED"/>
    <property type="match status" value="1"/>
</dbReference>
<dbReference type="EMBL" id="CP004387">
    <property type="protein sequence ID" value="AJD48175.1"/>
    <property type="molecule type" value="Genomic_DNA"/>
</dbReference>
<evidence type="ECO:0000259" key="7">
    <source>
        <dbReference type="PROSITE" id="PS51123"/>
    </source>
</evidence>
<feature type="chain" id="PRO_5002111282" evidence="6">
    <location>
        <begin position="24"/>
        <end position="252"/>
    </location>
</feature>
<name>A0A0B4XN49_9GAMM</name>
<dbReference type="PRINTS" id="PR01021">
    <property type="entry name" value="OMPADOMAIN"/>
</dbReference>
<dbReference type="Proteomes" id="UP000006764">
    <property type="component" value="Chromosome"/>
</dbReference>
<dbReference type="AlphaFoldDB" id="A0A0B4XN49"/>
<dbReference type="PROSITE" id="PS51257">
    <property type="entry name" value="PROKAR_LIPOPROTEIN"/>
    <property type="match status" value="1"/>
</dbReference>
<keyword evidence="9" id="KW-1185">Reference proteome</keyword>
<dbReference type="STRING" id="391936.S7S_08805"/>
<keyword evidence="3" id="KW-0998">Cell outer membrane</keyword>
<dbReference type="PROSITE" id="PS51123">
    <property type="entry name" value="OMPA_2"/>
    <property type="match status" value="1"/>
</dbReference>
<keyword evidence="6" id="KW-0732">Signal</keyword>
<dbReference type="KEGG" id="apac:S7S_08805"/>
<accession>A0A0B4XN49</accession>
<evidence type="ECO:0000256" key="6">
    <source>
        <dbReference type="SAM" id="SignalP"/>
    </source>
</evidence>
<dbReference type="HOGENOM" id="CLU_016890_14_2_6"/>
<dbReference type="InterPro" id="IPR036737">
    <property type="entry name" value="OmpA-like_sf"/>
</dbReference>
<dbReference type="InterPro" id="IPR050330">
    <property type="entry name" value="Bact_OuterMem_StrucFunc"/>
</dbReference>
<evidence type="ECO:0000256" key="3">
    <source>
        <dbReference type="ARBA" id="ARBA00023237"/>
    </source>
</evidence>
<reference evidence="8 9" key="1">
    <citation type="journal article" date="2012" name="J. Bacteriol.">
        <title>Genome sequence of an alkane-degrading bacterium, Alcanivorax pacificus type strain W11-5, isolated from deep sea sediment.</title>
        <authorList>
            <person name="Lai Q."/>
            <person name="Shao Z."/>
        </authorList>
    </citation>
    <scope>NUCLEOTIDE SEQUENCE [LARGE SCALE GENOMIC DNA]</scope>
    <source>
        <strain evidence="8 9">W11-5</strain>
    </source>
</reference>
<dbReference type="RefSeq" id="WP_008737598.1">
    <property type="nucleotide sequence ID" value="NZ_CP004387.1"/>
</dbReference>
<dbReference type="CDD" id="cd07185">
    <property type="entry name" value="OmpA_C-like"/>
    <property type="match status" value="1"/>
</dbReference>
<dbReference type="Gene3D" id="3.30.1330.60">
    <property type="entry name" value="OmpA-like domain"/>
    <property type="match status" value="1"/>
</dbReference>
<comment type="subcellular location">
    <subcellularLocation>
        <location evidence="1">Cell outer membrane</location>
    </subcellularLocation>
</comment>
<feature type="coiled-coil region" evidence="5">
    <location>
        <begin position="85"/>
        <end position="138"/>
    </location>
</feature>
<gene>
    <name evidence="8" type="ORF">S7S_08805</name>
</gene>
<evidence type="ECO:0000313" key="8">
    <source>
        <dbReference type="EMBL" id="AJD48175.1"/>
    </source>
</evidence>
<evidence type="ECO:0000256" key="2">
    <source>
        <dbReference type="ARBA" id="ARBA00023136"/>
    </source>
</evidence>
<keyword evidence="5" id="KW-0175">Coiled coil</keyword>
<dbReference type="InterPro" id="IPR025511">
    <property type="entry name" value="DUF4398"/>
</dbReference>
<sequence>MMSIKKTALTALMVGSVAITGCASTPENNPELDATRDRLSALQNDPQLSSRAPVAIVQAERAVTTAEGAVESKADKADIDHLLYMANNRIELARAEAERRLAEDEVKKLGEERNRVILDARTREAQMLREELNAKQTDRGMVVTLGDVLFETGKADLKPGARSNLDKLAQFMQQYPERTVQVEGHTDSTGSDAINRRLSQARADAVKNYVVGQGISGARITAVGKSKDFPIADNSTAAGRQQNRRVEIIISQ</sequence>
<feature type="signal peptide" evidence="6">
    <location>
        <begin position="1"/>
        <end position="23"/>
    </location>
</feature>
<organism evidence="8 9">
    <name type="scientific">Isoalcanivorax pacificus W11-5</name>
    <dbReference type="NCBI Taxonomy" id="391936"/>
    <lineage>
        <taxon>Bacteria</taxon>
        <taxon>Pseudomonadati</taxon>
        <taxon>Pseudomonadota</taxon>
        <taxon>Gammaproteobacteria</taxon>
        <taxon>Oceanospirillales</taxon>
        <taxon>Alcanivoracaceae</taxon>
        <taxon>Isoalcanivorax</taxon>
    </lineage>
</organism>
<feature type="domain" description="OmpA-like" evidence="7">
    <location>
        <begin position="137"/>
        <end position="252"/>
    </location>
</feature>
<dbReference type="SUPFAM" id="SSF103088">
    <property type="entry name" value="OmpA-like"/>
    <property type="match status" value="1"/>
</dbReference>
<proteinExistence type="predicted"/>
<evidence type="ECO:0000256" key="4">
    <source>
        <dbReference type="PROSITE-ProRule" id="PRU00473"/>
    </source>
</evidence>
<dbReference type="OrthoDB" id="9782229at2"/>
<dbReference type="InterPro" id="IPR006664">
    <property type="entry name" value="OMP_bac"/>
</dbReference>